<evidence type="ECO:0000256" key="1">
    <source>
        <dbReference type="ARBA" id="ARBA00022603"/>
    </source>
</evidence>
<dbReference type="Gene3D" id="3.40.50.150">
    <property type="entry name" value="Vaccinia Virus protein VP39"/>
    <property type="match status" value="1"/>
</dbReference>
<dbReference type="Pfam" id="PF13649">
    <property type="entry name" value="Methyltransf_25"/>
    <property type="match status" value="1"/>
</dbReference>
<evidence type="ECO:0000256" key="3">
    <source>
        <dbReference type="ARBA" id="ARBA00022691"/>
    </source>
</evidence>
<keyword evidence="1 5" id="KW-0489">Methyltransferase</keyword>
<keyword evidence="6" id="KW-1185">Reference proteome</keyword>
<gene>
    <name evidence="5" type="ORF">ACFPRH_11355</name>
</gene>
<sequence>MTWNGDEYQARFDRIASEGGDVHGEAAFVRAFAPRTVLDAGCGTGRVAVELARHEIAVTGVDIDESMLATARRLAPGITWHRRDLAGLDLGVSFDVVVMAGNVPLFTPPGTEQALVAGVARHVRPEGRLVAGFSLDRGYTLRDYDAHCRAAGLVLEARYATWSRAPYTGGEYAVSVHRRP</sequence>
<evidence type="ECO:0000259" key="4">
    <source>
        <dbReference type="Pfam" id="PF13649"/>
    </source>
</evidence>
<dbReference type="Proteomes" id="UP001596160">
    <property type="component" value="Unassembled WGS sequence"/>
</dbReference>
<dbReference type="PANTHER" id="PTHR43464:SF19">
    <property type="entry name" value="UBIQUINONE BIOSYNTHESIS O-METHYLTRANSFERASE, MITOCHONDRIAL"/>
    <property type="match status" value="1"/>
</dbReference>
<evidence type="ECO:0000313" key="6">
    <source>
        <dbReference type="Proteomes" id="UP001596160"/>
    </source>
</evidence>
<name>A0ABW0AJD5_9ACTN</name>
<feature type="domain" description="Methyltransferase" evidence="4">
    <location>
        <begin position="37"/>
        <end position="127"/>
    </location>
</feature>
<dbReference type="InterPro" id="IPR041698">
    <property type="entry name" value="Methyltransf_25"/>
</dbReference>
<dbReference type="CDD" id="cd02440">
    <property type="entry name" value="AdoMet_MTases"/>
    <property type="match status" value="1"/>
</dbReference>
<proteinExistence type="predicted"/>
<dbReference type="GO" id="GO:0008168">
    <property type="term" value="F:methyltransferase activity"/>
    <property type="evidence" value="ECO:0007669"/>
    <property type="project" value="UniProtKB-KW"/>
</dbReference>
<dbReference type="RefSeq" id="WP_344477313.1">
    <property type="nucleotide sequence ID" value="NZ_BAAASB010000008.1"/>
</dbReference>
<accession>A0ABW0AJD5</accession>
<dbReference type="PANTHER" id="PTHR43464">
    <property type="entry name" value="METHYLTRANSFERASE"/>
    <property type="match status" value="1"/>
</dbReference>
<reference evidence="6" key="1">
    <citation type="journal article" date="2019" name="Int. J. Syst. Evol. Microbiol.">
        <title>The Global Catalogue of Microorganisms (GCM) 10K type strain sequencing project: providing services to taxonomists for standard genome sequencing and annotation.</title>
        <authorList>
            <consortium name="The Broad Institute Genomics Platform"/>
            <consortium name="The Broad Institute Genome Sequencing Center for Infectious Disease"/>
            <person name="Wu L."/>
            <person name="Ma J."/>
        </authorList>
    </citation>
    <scope>NUCLEOTIDE SEQUENCE [LARGE SCALE GENOMIC DNA]</scope>
    <source>
        <strain evidence="6">PCU 266</strain>
    </source>
</reference>
<organism evidence="5 6">
    <name type="scientific">Streptomyces amakusaensis</name>
    <dbReference type="NCBI Taxonomy" id="67271"/>
    <lineage>
        <taxon>Bacteria</taxon>
        <taxon>Bacillati</taxon>
        <taxon>Actinomycetota</taxon>
        <taxon>Actinomycetes</taxon>
        <taxon>Kitasatosporales</taxon>
        <taxon>Streptomycetaceae</taxon>
        <taxon>Streptomyces</taxon>
    </lineage>
</organism>
<keyword evidence="3" id="KW-0949">S-adenosyl-L-methionine</keyword>
<dbReference type="InterPro" id="IPR029063">
    <property type="entry name" value="SAM-dependent_MTases_sf"/>
</dbReference>
<dbReference type="EMBL" id="JBHSKP010000005">
    <property type="protein sequence ID" value="MFC5152330.1"/>
    <property type="molecule type" value="Genomic_DNA"/>
</dbReference>
<keyword evidence="2" id="KW-0808">Transferase</keyword>
<dbReference type="GO" id="GO:0032259">
    <property type="term" value="P:methylation"/>
    <property type="evidence" value="ECO:0007669"/>
    <property type="project" value="UniProtKB-KW"/>
</dbReference>
<evidence type="ECO:0000313" key="5">
    <source>
        <dbReference type="EMBL" id="MFC5152330.1"/>
    </source>
</evidence>
<comment type="caution">
    <text evidence="5">The sequence shown here is derived from an EMBL/GenBank/DDBJ whole genome shotgun (WGS) entry which is preliminary data.</text>
</comment>
<protein>
    <submittedName>
        <fullName evidence="5">Class I SAM-dependent DNA methyltransferase</fullName>
    </submittedName>
</protein>
<dbReference type="SUPFAM" id="SSF53335">
    <property type="entry name" value="S-adenosyl-L-methionine-dependent methyltransferases"/>
    <property type="match status" value="1"/>
</dbReference>
<evidence type="ECO:0000256" key="2">
    <source>
        <dbReference type="ARBA" id="ARBA00022679"/>
    </source>
</evidence>